<sequence length="78" mass="7957">MPGLDSVSALFLLDEAGHAASAGSACQAGVQSPSHVLRSMGVADSEGPLRFTLGLENSEAEIDALLEVLPTIVARATH</sequence>
<organism evidence="1">
    <name type="scientific">freshwater metagenome</name>
    <dbReference type="NCBI Taxonomy" id="449393"/>
    <lineage>
        <taxon>unclassified sequences</taxon>
        <taxon>metagenomes</taxon>
        <taxon>ecological metagenomes</taxon>
    </lineage>
</organism>
<accession>A0A6J6F4P5</accession>
<dbReference type="EMBL" id="CAEZTZ010000049">
    <property type="protein sequence ID" value="CAB4583842.1"/>
    <property type="molecule type" value="Genomic_DNA"/>
</dbReference>
<name>A0A6J6F4P5_9ZZZZ</name>
<reference evidence="1" key="1">
    <citation type="submission" date="2020-05" db="EMBL/GenBank/DDBJ databases">
        <authorList>
            <person name="Chiriac C."/>
            <person name="Salcher M."/>
            <person name="Ghai R."/>
            <person name="Kavagutti S V."/>
        </authorList>
    </citation>
    <scope>NUCLEOTIDE SEQUENCE</scope>
</reference>
<dbReference type="Gene3D" id="3.90.1150.10">
    <property type="entry name" value="Aspartate Aminotransferase, domain 1"/>
    <property type="match status" value="1"/>
</dbReference>
<dbReference type="AlphaFoldDB" id="A0A6J6F4P5"/>
<proteinExistence type="predicted"/>
<protein>
    <submittedName>
        <fullName evidence="1">Unannotated protein</fullName>
    </submittedName>
</protein>
<gene>
    <name evidence="1" type="ORF">UFOPK1767_00504</name>
</gene>
<evidence type="ECO:0000313" key="1">
    <source>
        <dbReference type="EMBL" id="CAB4583842.1"/>
    </source>
</evidence>
<dbReference type="SUPFAM" id="SSF53383">
    <property type="entry name" value="PLP-dependent transferases"/>
    <property type="match status" value="1"/>
</dbReference>
<dbReference type="InterPro" id="IPR015422">
    <property type="entry name" value="PyrdxlP-dep_Trfase_small"/>
</dbReference>
<dbReference type="InterPro" id="IPR015424">
    <property type="entry name" value="PyrdxlP-dep_Trfase"/>
</dbReference>